<sequence>HSDAAQPELDRLRIKWIPRSAVEFSVHIRTELFLDFLSIVGPPGEAISKLDYPLLKCLFRTGLNHMAYAAKHSLGINFKHTGRTFRLAKTENRDTWFIAMHPKPSVT</sequence>
<proteinExistence type="predicted"/>
<keyword evidence="2" id="KW-1185">Reference proteome</keyword>
<feature type="non-terminal residue" evidence="1">
    <location>
        <position position="1"/>
    </location>
</feature>
<evidence type="ECO:0000313" key="2">
    <source>
        <dbReference type="Proteomes" id="UP000742024"/>
    </source>
</evidence>
<evidence type="ECO:0000313" key="1">
    <source>
        <dbReference type="EMBL" id="KAG5956806.1"/>
    </source>
</evidence>
<comment type="caution">
    <text evidence="1">The sequence shown here is derived from an EMBL/GenBank/DDBJ whole genome shotgun (WGS) entry which is preliminary data.</text>
</comment>
<name>A0ABQ7P8Q9_9HYPO</name>
<dbReference type="EMBL" id="SRPR01000193">
    <property type="protein sequence ID" value="KAG5956806.1"/>
    <property type="molecule type" value="Genomic_DNA"/>
</dbReference>
<dbReference type="Proteomes" id="UP000742024">
    <property type="component" value="Unassembled WGS sequence"/>
</dbReference>
<protein>
    <submittedName>
        <fullName evidence="1">Uncharacterized protein</fullName>
    </submittedName>
</protein>
<gene>
    <name evidence="1" type="ORF">E4U57_002269</name>
</gene>
<reference evidence="1 2" key="1">
    <citation type="journal article" date="2020" name="bioRxiv">
        <title>Whole genome comparisons of ergot fungi reveals the divergence and evolution of species within the genus Claviceps are the result of varying mechanisms driving genome evolution and host range expansion.</title>
        <authorList>
            <person name="Wyka S.A."/>
            <person name="Mondo S.J."/>
            <person name="Liu M."/>
            <person name="Dettman J."/>
            <person name="Nalam V."/>
            <person name="Broders K.D."/>
        </authorList>
    </citation>
    <scope>NUCLEOTIDE SEQUENCE [LARGE SCALE GENOMIC DNA]</scope>
    <source>
        <strain evidence="1 2">LM583</strain>
    </source>
</reference>
<organism evidence="1 2">
    <name type="scientific">Claviceps arundinis</name>
    <dbReference type="NCBI Taxonomy" id="1623583"/>
    <lineage>
        <taxon>Eukaryota</taxon>
        <taxon>Fungi</taxon>
        <taxon>Dikarya</taxon>
        <taxon>Ascomycota</taxon>
        <taxon>Pezizomycotina</taxon>
        <taxon>Sordariomycetes</taxon>
        <taxon>Hypocreomycetidae</taxon>
        <taxon>Hypocreales</taxon>
        <taxon>Clavicipitaceae</taxon>
        <taxon>Claviceps</taxon>
    </lineage>
</organism>
<accession>A0ABQ7P8Q9</accession>